<feature type="signal peptide" evidence="1">
    <location>
        <begin position="1"/>
        <end position="28"/>
    </location>
</feature>
<protein>
    <submittedName>
        <fullName evidence="2">Uncharacterized protein</fullName>
    </submittedName>
</protein>
<dbReference type="EMBL" id="PVQB02000222">
    <property type="protein sequence ID" value="KAF4340813.1"/>
    <property type="molecule type" value="Genomic_DNA"/>
</dbReference>
<reference evidence="2" key="1">
    <citation type="journal article" date="2017" name="Mycologia">
        <title>Fusarium algeriense, sp. nov., a novel toxigenic crown rot pathogen of durum wheat from Algeria is nested in the Fusarium burgessii species complex.</title>
        <authorList>
            <person name="Laraba I."/>
            <person name="Keddad A."/>
            <person name="Boureghda H."/>
            <person name="Abdallah N."/>
            <person name="Vaughan M.M."/>
            <person name="Proctor R.H."/>
            <person name="Busman M."/>
            <person name="O'Donnell K."/>
        </authorList>
    </citation>
    <scope>NUCLEOTIDE SEQUENCE</scope>
    <source>
        <strain evidence="2">NRRL 25174</strain>
    </source>
</reference>
<proteinExistence type="predicted"/>
<comment type="caution">
    <text evidence="2">The sequence shown here is derived from an EMBL/GenBank/DDBJ whole genome shotgun (WGS) entry which is preliminary data.</text>
</comment>
<keyword evidence="1" id="KW-0732">Signal</keyword>
<evidence type="ECO:0000313" key="2">
    <source>
        <dbReference type="EMBL" id="KAF4340813.1"/>
    </source>
</evidence>
<reference evidence="2" key="2">
    <citation type="submission" date="2020-02" db="EMBL/GenBank/DDBJ databases">
        <title>Identification and distribution of gene clusters putatively required for synthesis of sphingolipid metabolism inhibitors in phylogenetically diverse species of the filamentous fungus Fusarium.</title>
        <authorList>
            <person name="Kim H.-S."/>
            <person name="Busman M."/>
            <person name="Brown D.W."/>
            <person name="Divon H."/>
            <person name="Uhlig S."/>
            <person name="Proctor R.H."/>
        </authorList>
    </citation>
    <scope>NUCLEOTIDE SEQUENCE</scope>
    <source>
        <strain evidence="2">NRRL 25174</strain>
    </source>
</reference>
<feature type="chain" id="PRO_5040170475" evidence="1">
    <location>
        <begin position="29"/>
        <end position="97"/>
    </location>
</feature>
<dbReference type="OrthoDB" id="5039026at2759"/>
<organism evidence="2 3">
    <name type="scientific">Fusarium beomiforme</name>
    <dbReference type="NCBI Taxonomy" id="44412"/>
    <lineage>
        <taxon>Eukaryota</taxon>
        <taxon>Fungi</taxon>
        <taxon>Dikarya</taxon>
        <taxon>Ascomycota</taxon>
        <taxon>Pezizomycotina</taxon>
        <taxon>Sordariomycetes</taxon>
        <taxon>Hypocreomycetidae</taxon>
        <taxon>Hypocreales</taxon>
        <taxon>Nectriaceae</taxon>
        <taxon>Fusarium</taxon>
        <taxon>Fusarium burgessii species complex</taxon>
    </lineage>
</organism>
<keyword evidence="3" id="KW-1185">Reference proteome</keyword>
<evidence type="ECO:0000313" key="3">
    <source>
        <dbReference type="Proteomes" id="UP000730481"/>
    </source>
</evidence>
<dbReference type="AlphaFoldDB" id="A0A9P5E052"/>
<accession>A0A9P5E052</accession>
<gene>
    <name evidence="2" type="ORF">FBEOM_5265</name>
</gene>
<name>A0A9P5E052_9HYPO</name>
<evidence type="ECO:0000256" key="1">
    <source>
        <dbReference type="SAM" id="SignalP"/>
    </source>
</evidence>
<sequence length="97" mass="10710">MLFNAFTTAALTACTLLAASCLANAIDALPPGQQSHLESRADRDIKVEFWDSQYCNNNASRLTKMYHAGYCIDKLDPANRGLLDTGRGTARDILRKF</sequence>
<dbReference type="Proteomes" id="UP000730481">
    <property type="component" value="Unassembled WGS sequence"/>
</dbReference>